<dbReference type="RefSeq" id="XP_002840030.1">
    <property type="nucleotide sequence ID" value="XM_002839984.1"/>
</dbReference>
<dbReference type="InterPro" id="IPR000086">
    <property type="entry name" value="NUDIX_hydrolase_dom"/>
</dbReference>
<sequence>MTTTLFPTTYPTGKFILAASTCTYHIPTSSIVLVHKHHSPSTPRTSWDWFLPRGRKDINESIHATAIRETSEESGYTPTLLATSHNTLQPGSDEEHAEAFHMQLIPYFKRAGVCMYVAFYYLATIADVVRAEDYGDGFDGRHEAGYESEVVKIEEAVEVLSGGKYVLRDGEVYDIVEKRMVGVDGVVDRFFEVGVVVRGWREVQKHFAKAGGQGVQLGDHI</sequence>
<dbReference type="Gene3D" id="3.90.79.10">
    <property type="entry name" value="Nucleoside Triphosphate Pyrophosphohydrolase"/>
    <property type="match status" value="1"/>
</dbReference>
<evidence type="ECO:0000259" key="2">
    <source>
        <dbReference type="PROSITE" id="PS51462"/>
    </source>
</evidence>
<dbReference type="eggNOG" id="ENOG502S9V3">
    <property type="taxonomic scope" value="Eukaryota"/>
</dbReference>
<evidence type="ECO:0000313" key="3">
    <source>
        <dbReference type="EMBL" id="CAZ84221.1"/>
    </source>
</evidence>
<keyword evidence="4" id="KW-1185">Reference proteome</keyword>
<dbReference type="Proteomes" id="UP000006911">
    <property type="component" value="Unassembled WGS sequence"/>
</dbReference>
<dbReference type="EMBL" id="FN430324">
    <property type="protein sequence ID" value="CAZ84221.1"/>
    <property type="molecule type" value="Genomic_DNA"/>
</dbReference>
<keyword evidence="1" id="KW-0378">Hydrolase</keyword>
<dbReference type="GeneID" id="9181939"/>
<dbReference type="InParanoid" id="D5GI78"/>
<dbReference type="InterPro" id="IPR020084">
    <property type="entry name" value="NUDIX_hydrolase_CS"/>
</dbReference>
<accession>D5GI78</accession>
<dbReference type="PROSITE" id="PS51462">
    <property type="entry name" value="NUDIX"/>
    <property type="match status" value="1"/>
</dbReference>
<evidence type="ECO:0000256" key="1">
    <source>
        <dbReference type="ARBA" id="ARBA00022801"/>
    </source>
</evidence>
<feature type="domain" description="Nudix hydrolase" evidence="2">
    <location>
        <begin position="14"/>
        <end position="173"/>
    </location>
</feature>
<dbReference type="AlphaFoldDB" id="D5GI78"/>
<name>D5GI78_TUBMM</name>
<dbReference type="HOGENOM" id="CLU_1251469_0_0_1"/>
<dbReference type="KEGG" id="tml:GSTUM_00008322001"/>
<reference evidence="3 4" key="1">
    <citation type="journal article" date="2010" name="Nature">
        <title>Perigord black truffle genome uncovers evolutionary origins and mechanisms of symbiosis.</title>
        <authorList>
            <person name="Martin F."/>
            <person name="Kohler A."/>
            <person name="Murat C."/>
            <person name="Balestrini R."/>
            <person name="Coutinho P.M."/>
            <person name="Jaillon O."/>
            <person name="Montanini B."/>
            <person name="Morin E."/>
            <person name="Noel B."/>
            <person name="Percudani R."/>
            <person name="Porcel B."/>
            <person name="Rubini A."/>
            <person name="Amicucci A."/>
            <person name="Amselem J."/>
            <person name="Anthouard V."/>
            <person name="Arcioni S."/>
            <person name="Artiguenave F."/>
            <person name="Aury J.M."/>
            <person name="Ballario P."/>
            <person name="Bolchi A."/>
            <person name="Brenna A."/>
            <person name="Brun A."/>
            <person name="Buee M."/>
            <person name="Cantarel B."/>
            <person name="Chevalier G."/>
            <person name="Couloux A."/>
            <person name="Da Silva C."/>
            <person name="Denoeud F."/>
            <person name="Duplessis S."/>
            <person name="Ghignone S."/>
            <person name="Hilselberger B."/>
            <person name="Iotti M."/>
            <person name="Marcais B."/>
            <person name="Mello A."/>
            <person name="Miranda M."/>
            <person name="Pacioni G."/>
            <person name="Quesneville H."/>
            <person name="Riccioni C."/>
            <person name="Ruotolo R."/>
            <person name="Splivallo R."/>
            <person name="Stocchi V."/>
            <person name="Tisserant E."/>
            <person name="Viscomi A.R."/>
            <person name="Zambonelli A."/>
            <person name="Zampieri E."/>
            <person name="Henrissat B."/>
            <person name="Lebrun M.H."/>
            <person name="Paolocci F."/>
            <person name="Bonfante P."/>
            <person name="Ottonello S."/>
            <person name="Wincker P."/>
        </authorList>
    </citation>
    <scope>NUCLEOTIDE SEQUENCE [LARGE SCALE GENOMIC DNA]</scope>
    <source>
        <strain evidence="3 4">Mel28</strain>
    </source>
</reference>
<proteinExistence type="predicted"/>
<dbReference type="SUPFAM" id="SSF55811">
    <property type="entry name" value="Nudix"/>
    <property type="match status" value="1"/>
</dbReference>
<dbReference type="Pfam" id="PF00293">
    <property type="entry name" value="NUDIX"/>
    <property type="match status" value="1"/>
</dbReference>
<dbReference type="PROSITE" id="PS00893">
    <property type="entry name" value="NUDIX_BOX"/>
    <property type="match status" value="1"/>
</dbReference>
<dbReference type="InterPro" id="IPR015797">
    <property type="entry name" value="NUDIX_hydrolase-like_dom_sf"/>
</dbReference>
<gene>
    <name evidence="3" type="ORF">GSTUM_00008322001</name>
</gene>
<evidence type="ECO:0000313" key="4">
    <source>
        <dbReference type="Proteomes" id="UP000006911"/>
    </source>
</evidence>
<dbReference type="GO" id="GO:0016787">
    <property type="term" value="F:hydrolase activity"/>
    <property type="evidence" value="ECO:0007669"/>
    <property type="project" value="UniProtKB-KW"/>
</dbReference>
<protein>
    <submittedName>
        <fullName evidence="3">(Perigord truffle) hypothetical protein</fullName>
    </submittedName>
</protein>
<organism evidence="3 4">
    <name type="scientific">Tuber melanosporum (strain Mel28)</name>
    <name type="common">Perigord black truffle</name>
    <dbReference type="NCBI Taxonomy" id="656061"/>
    <lineage>
        <taxon>Eukaryota</taxon>
        <taxon>Fungi</taxon>
        <taxon>Dikarya</taxon>
        <taxon>Ascomycota</taxon>
        <taxon>Pezizomycotina</taxon>
        <taxon>Pezizomycetes</taxon>
        <taxon>Pezizales</taxon>
        <taxon>Tuberaceae</taxon>
        <taxon>Tuber</taxon>
    </lineage>
</organism>